<feature type="region of interest" description="Disordered" evidence="5">
    <location>
        <begin position="470"/>
        <end position="504"/>
    </location>
</feature>
<dbReference type="InterPro" id="IPR003599">
    <property type="entry name" value="Ig_sub"/>
</dbReference>
<dbReference type="PROSITE" id="PS50835">
    <property type="entry name" value="IG_LIKE"/>
    <property type="match status" value="1"/>
</dbReference>
<keyword evidence="2 7" id="KW-0732">Signal</keyword>
<evidence type="ECO:0000256" key="7">
    <source>
        <dbReference type="SAM" id="SignalP"/>
    </source>
</evidence>
<dbReference type="SUPFAM" id="SSF48726">
    <property type="entry name" value="Immunoglobulin"/>
    <property type="match status" value="1"/>
</dbReference>
<dbReference type="Proteomes" id="UP000028760">
    <property type="component" value="Unassembled WGS sequence"/>
</dbReference>
<dbReference type="SMART" id="SM00369">
    <property type="entry name" value="LRR_TYP"/>
    <property type="match status" value="6"/>
</dbReference>
<keyword evidence="1" id="KW-0433">Leucine-rich repeat</keyword>
<feature type="region of interest" description="Disordered" evidence="5">
    <location>
        <begin position="422"/>
        <end position="458"/>
    </location>
</feature>
<dbReference type="InterPro" id="IPR007110">
    <property type="entry name" value="Ig-like_dom"/>
</dbReference>
<evidence type="ECO:0000313" key="10">
    <source>
        <dbReference type="Proteomes" id="UP000028760"/>
    </source>
</evidence>
<evidence type="ECO:0000256" key="4">
    <source>
        <dbReference type="ARBA" id="ARBA00023157"/>
    </source>
</evidence>
<feature type="compositionally biased region" description="Polar residues" evidence="5">
    <location>
        <begin position="472"/>
        <end position="497"/>
    </location>
</feature>
<evidence type="ECO:0000256" key="5">
    <source>
        <dbReference type="SAM" id="MobiDB-lite"/>
    </source>
</evidence>
<name>A0A087XJP1_POEFO</name>
<accession>A0A087XJP1</accession>
<dbReference type="InterPro" id="IPR013783">
    <property type="entry name" value="Ig-like_fold"/>
</dbReference>
<dbReference type="InterPro" id="IPR036179">
    <property type="entry name" value="Ig-like_dom_sf"/>
</dbReference>
<dbReference type="InterPro" id="IPR001611">
    <property type="entry name" value="Leu-rich_rpt"/>
</dbReference>
<reference evidence="9" key="2">
    <citation type="submission" date="2025-08" db="UniProtKB">
        <authorList>
            <consortium name="Ensembl"/>
        </authorList>
    </citation>
    <scope>IDENTIFICATION</scope>
</reference>
<keyword evidence="6" id="KW-1133">Transmembrane helix</keyword>
<proteinExistence type="predicted"/>
<keyword evidence="6" id="KW-0812">Transmembrane</keyword>
<keyword evidence="10" id="KW-1185">Reference proteome</keyword>
<reference evidence="9" key="3">
    <citation type="submission" date="2025-09" db="UniProtKB">
        <authorList>
            <consortium name="Ensembl"/>
        </authorList>
    </citation>
    <scope>IDENTIFICATION</scope>
</reference>
<dbReference type="eggNOG" id="ENOG502QUWU">
    <property type="taxonomic scope" value="Eukaryota"/>
</dbReference>
<keyword evidence="4" id="KW-1015">Disulfide bond</keyword>
<dbReference type="Gene3D" id="2.60.40.10">
    <property type="entry name" value="Immunoglobulins"/>
    <property type="match status" value="1"/>
</dbReference>
<evidence type="ECO:0000256" key="2">
    <source>
        <dbReference type="ARBA" id="ARBA00022729"/>
    </source>
</evidence>
<feature type="chain" id="PRO_5001833021" evidence="7">
    <location>
        <begin position="37"/>
        <end position="504"/>
    </location>
</feature>
<dbReference type="Gene3D" id="3.80.10.10">
    <property type="entry name" value="Ribonuclease Inhibitor"/>
    <property type="match status" value="1"/>
</dbReference>
<evidence type="ECO:0000256" key="6">
    <source>
        <dbReference type="SAM" id="Phobius"/>
    </source>
</evidence>
<evidence type="ECO:0000259" key="8">
    <source>
        <dbReference type="PROSITE" id="PS50835"/>
    </source>
</evidence>
<dbReference type="InterPro" id="IPR032675">
    <property type="entry name" value="LRR_dom_sf"/>
</dbReference>
<dbReference type="OMA" id="TPCRCPP"/>
<dbReference type="PROSITE" id="PS51450">
    <property type="entry name" value="LRR"/>
    <property type="match status" value="1"/>
</dbReference>
<dbReference type="EMBL" id="AYCK01021402">
    <property type="status" value="NOT_ANNOTATED_CDS"/>
    <property type="molecule type" value="Genomic_DNA"/>
</dbReference>
<dbReference type="Pfam" id="PF13855">
    <property type="entry name" value="LRR_8"/>
    <property type="match status" value="1"/>
</dbReference>
<feature type="transmembrane region" description="Helical" evidence="6">
    <location>
        <begin position="389"/>
        <end position="408"/>
    </location>
</feature>
<dbReference type="PANTHER" id="PTHR24366:SF159">
    <property type="entry name" value="CD180 MOLECULE"/>
    <property type="match status" value="1"/>
</dbReference>
<feature type="signal peptide" evidence="7">
    <location>
        <begin position="1"/>
        <end position="36"/>
    </location>
</feature>
<keyword evidence="6" id="KW-0472">Membrane</keyword>
<dbReference type="Ensembl" id="ENSPFOT00000006004.2">
    <property type="protein sequence ID" value="ENSPFOP00000005994.2"/>
    <property type="gene ID" value="ENSPFOG00000006112.2"/>
</dbReference>
<dbReference type="PANTHER" id="PTHR24366">
    <property type="entry name" value="IG(IMMUNOGLOBULIN) AND LRR(LEUCINE RICH REPEAT) DOMAINS"/>
    <property type="match status" value="1"/>
</dbReference>
<dbReference type="GeneTree" id="ENSGT00950000183146"/>
<sequence length="504" mass="54988">AAVRFAGGIMLAAVLQRAQWPVVVLMVCVRLSAVRGAACPPRCLCTADILSCPALDLDRVPAALPAYAATLDLNHNRIQQLEPGAFQGLLQLEVLRLAHNQLSAIRPGAFRNSSGRLRHLDLSSNQLLVLKQSDFQELAALEELLLFNNRIKHVESTALSGLTGLRKAYLSHNRLTNFPFFSIRTDGHRQLTLLDLSSNRLPKLPLADISGLPPALQEGLYLHNNSLVCDCAMFSLFRLWDQKGFASVRFFRQEHVCLVAGVQRSGISFFLHQRYFEPCNMTATPQQEASVSVKAGAPLLLHCVTSLSGRGAVFFWLTPQLEYVAPPGNNGSIRMFANGSLAMAAPQERDSGIYVCVAQVRRLNDSREVNVTVLPRPATDATEPFNTGFTTLLGCVVSLLLVLVYLYLTPCRCPPWPRPRPLAATAQSQGKEGGAGSAQSSILTPTPPASTEGPGRKVSSNKHVVFLEPIREQQNGRLGAESQQRAGETDSYMSVFSDTPIMLP</sequence>
<dbReference type="AlphaFoldDB" id="A0A087XJP1"/>
<dbReference type="SMART" id="SM00409">
    <property type="entry name" value="IG"/>
    <property type="match status" value="1"/>
</dbReference>
<dbReference type="InterPro" id="IPR003591">
    <property type="entry name" value="Leu-rich_rpt_typical-subtyp"/>
</dbReference>
<reference evidence="10" key="1">
    <citation type="submission" date="2013-10" db="EMBL/GenBank/DDBJ databases">
        <authorList>
            <person name="Schartl M."/>
            <person name="Warren W."/>
        </authorList>
    </citation>
    <scope>NUCLEOTIDE SEQUENCE [LARGE SCALE GENOMIC DNA]</scope>
    <source>
        <strain evidence="10">female</strain>
    </source>
</reference>
<protein>
    <submittedName>
        <fullName evidence="9">Adhesion molecule with Ig like domain 3</fullName>
    </submittedName>
</protein>
<organism evidence="9 10">
    <name type="scientific">Poecilia formosa</name>
    <name type="common">Amazon molly</name>
    <name type="synonym">Limia formosa</name>
    <dbReference type="NCBI Taxonomy" id="48698"/>
    <lineage>
        <taxon>Eukaryota</taxon>
        <taxon>Metazoa</taxon>
        <taxon>Chordata</taxon>
        <taxon>Craniata</taxon>
        <taxon>Vertebrata</taxon>
        <taxon>Euteleostomi</taxon>
        <taxon>Actinopterygii</taxon>
        <taxon>Neopterygii</taxon>
        <taxon>Teleostei</taxon>
        <taxon>Neoteleostei</taxon>
        <taxon>Acanthomorphata</taxon>
        <taxon>Ovalentaria</taxon>
        <taxon>Atherinomorphae</taxon>
        <taxon>Cyprinodontiformes</taxon>
        <taxon>Poeciliidae</taxon>
        <taxon>Poeciliinae</taxon>
        <taxon>Poecilia</taxon>
    </lineage>
</organism>
<dbReference type="STRING" id="48698.ENSPFOP00000005994"/>
<evidence type="ECO:0000256" key="1">
    <source>
        <dbReference type="ARBA" id="ARBA00022614"/>
    </source>
</evidence>
<dbReference type="SUPFAM" id="SSF52058">
    <property type="entry name" value="L domain-like"/>
    <property type="match status" value="1"/>
</dbReference>
<feature type="domain" description="Ig-like" evidence="8">
    <location>
        <begin position="278"/>
        <end position="372"/>
    </location>
</feature>
<evidence type="ECO:0000256" key="3">
    <source>
        <dbReference type="ARBA" id="ARBA00022737"/>
    </source>
</evidence>
<keyword evidence="3" id="KW-0677">Repeat</keyword>
<evidence type="ECO:0000313" key="9">
    <source>
        <dbReference type="Ensembl" id="ENSPFOP00000005994.2"/>
    </source>
</evidence>